<dbReference type="GO" id="GO:0004783">
    <property type="term" value="F:sulfite reductase (NADPH) activity"/>
    <property type="evidence" value="ECO:0007669"/>
    <property type="project" value="UniProtKB-EC"/>
</dbReference>
<dbReference type="InterPro" id="IPR006066">
    <property type="entry name" value="NO2/SO3_Rdtase_FeS/sirohaem_BS"/>
</dbReference>
<dbReference type="InterPro" id="IPR045169">
    <property type="entry name" value="NO2/SO3_Rdtase_4Fe4S_prot"/>
</dbReference>
<evidence type="ECO:0000313" key="7">
    <source>
        <dbReference type="EMBL" id="GAY21269.1"/>
    </source>
</evidence>
<sequence>MLPHVRRQDLHAVWRALDAAGLAGINLDLVTDIIACPGLDYCTLANARSIPVAQQIAERFAELDRQLDLGELKIKISGCINACGHHHAAHIGILGVDRKGTEHYQLLLGGSAAQDASQARITGPGFDETGIVDAVERTIERYRQIREPGERFLDCYRRVGMDPFKEAIYG</sequence>
<evidence type="ECO:0000256" key="1">
    <source>
        <dbReference type="ARBA" id="ARBA00022485"/>
    </source>
</evidence>
<dbReference type="GO" id="GO:0050311">
    <property type="term" value="F:sulfite reductase (ferredoxin) activity"/>
    <property type="evidence" value="ECO:0007669"/>
    <property type="project" value="TreeGrafter"/>
</dbReference>
<gene>
    <name evidence="7" type="ORF">SFOMI_1806</name>
</gene>
<keyword evidence="2" id="KW-0479">Metal-binding</keyword>
<organism evidence="7 8">
    <name type="scientific">Sphingobium fuliginis (strain ATCC 27551)</name>
    <dbReference type="NCBI Taxonomy" id="336203"/>
    <lineage>
        <taxon>Bacteria</taxon>
        <taxon>Pseudomonadati</taxon>
        <taxon>Pseudomonadota</taxon>
        <taxon>Alphaproteobacteria</taxon>
        <taxon>Sphingomonadales</taxon>
        <taxon>Sphingomonadaceae</taxon>
        <taxon>Sphingobium</taxon>
    </lineage>
</organism>
<dbReference type="EMBL" id="BEWI01000031">
    <property type="protein sequence ID" value="GAY21269.1"/>
    <property type="molecule type" value="Genomic_DNA"/>
</dbReference>
<reference evidence="7 8" key="1">
    <citation type="journal article" date="2013" name="Biodegradation">
        <title>Occurrence of 4-tert-butylphenol (4-t-BP) biodegradation in an aquatic sample caused by the presence of Spirodela polyrrhiza and isolation of a 4-t-BP-utilizing bacterium.</title>
        <authorList>
            <person name="Ogata Y."/>
            <person name="Toyama T."/>
            <person name="Yu N."/>
            <person name="Wang X."/>
            <person name="Sei K."/>
            <person name="Ike M."/>
        </authorList>
    </citation>
    <scope>NUCLEOTIDE SEQUENCE [LARGE SCALE GENOMIC DNA]</scope>
    <source>
        <strain evidence="7 8">OMI</strain>
    </source>
</reference>
<evidence type="ECO:0000256" key="3">
    <source>
        <dbReference type="ARBA" id="ARBA00023002"/>
    </source>
</evidence>
<dbReference type="GO" id="GO:0046872">
    <property type="term" value="F:metal ion binding"/>
    <property type="evidence" value="ECO:0007669"/>
    <property type="project" value="UniProtKB-KW"/>
</dbReference>
<dbReference type="Pfam" id="PF01077">
    <property type="entry name" value="NIR_SIR"/>
    <property type="match status" value="1"/>
</dbReference>
<dbReference type="AlphaFoldDB" id="A0A292ZEI6"/>
<dbReference type="GO" id="GO:0000103">
    <property type="term" value="P:sulfate assimilation"/>
    <property type="evidence" value="ECO:0007669"/>
    <property type="project" value="TreeGrafter"/>
</dbReference>
<dbReference type="InterPro" id="IPR006067">
    <property type="entry name" value="NO2/SO3_Rdtase_4Fe4S_dom"/>
</dbReference>
<name>A0A292ZEI6_SPHSA</name>
<proteinExistence type="predicted"/>
<evidence type="ECO:0000259" key="6">
    <source>
        <dbReference type="Pfam" id="PF01077"/>
    </source>
</evidence>
<dbReference type="Proteomes" id="UP000221538">
    <property type="component" value="Unassembled WGS sequence"/>
</dbReference>
<dbReference type="PANTHER" id="PTHR11493">
    <property type="entry name" value="SULFITE REDUCTASE [NADPH] SUBUNIT BETA-RELATED"/>
    <property type="match status" value="1"/>
</dbReference>
<evidence type="ECO:0000256" key="5">
    <source>
        <dbReference type="ARBA" id="ARBA00023014"/>
    </source>
</evidence>
<dbReference type="EC" id="1.8.1.2" evidence="7"/>
<keyword evidence="4" id="KW-0408">Iron</keyword>
<evidence type="ECO:0000256" key="2">
    <source>
        <dbReference type="ARBA" id="ARBA00022723"/>
    </source>
</evidence>
<reference evidence="7 8" key="2">
    <citation type="journal article" date="2013" name="Environ. Sci. Technol.">
        <title>The 4-tert-butylphenol-utilizing bacterium Sphingobium fuliginis OMI can degrade bisphenols via phenolic ring hydroxylation and meta-cleavage pathway.</title>
        <authorList>
            <person name="Ogata Y."/>
            <person name="Goda S."/>
            <person name="Toyama T."/>
            <person name="Sei K."/>
            <person name="Ike M."/>
        </authorList>
    </citation>
    <scope>NUCLEOTIDE SEQUENCE [LARGE SCALE GENOMIC DNA]</scope>
    <source>
        <strain evidence="7 8">OMI</strain>
    </source>
</reference>
<evidence type="ECO:0000256" key="4">
    <source>
        <dbReference type="ARBA" id="ARBA00023004"/>
    </source>
</evidence>
<keyword evidence="1" id="KW-0004">4Fe-4S</keyword>
<dbReference type="GO" id="GO:0020037">
    <property type="term" value="F:heme binding"/>
    <property type="evidence" value="ECO:0007669"/>
    <property type="project" value="InterPro"/>
</dbReference>
<comment type="caution">
    <text evidence="7">The sequence shown here is derived from an EMBL/GenBank/DDBJ whole genome shotgun (WGS) entry which is preliminary data.</text>
</comment>
<evidence type="ECO:0000313" key="8">
    <source>
        <dbReference type="Proteomes" id="UP000221538"/>
    </source>
</evidence>
<dbReference type="GO" id="GO:0051539">
    <property type="term" value="F:4 iron, 4 sulfur cluster binding"/>
    <property type="evidence" value="ECO:0007669"/>
    <property type="project" value="UniProtKB-KW"/>
</dbReference>
<dbReference type="PRINTS" id="PR00397">
    <property type="entry name" value="SIROHAEM"/>
</dbReference>
<keyword evidence="3 7" id="KW-0560">Oxidoreductase</keyword>
<dbReference type="PANTHER" id="PTHR11493:SF47">
    <property type="entry name" value="SULFITE REDUCTASE [NADPH] SUBUNIT BETA"/>
    <property type="match status" value="1"/>
</dbReference>
<accession>A0A292ZEI6</accession>
<dbReference type="SUPFAM" id="SSF56014">
    <property type="entry name" value="Nitrite and sulphite reductase 4Fe-4S domain-like"/>
    <property type="match status" value="1"/>
</dbReference>
<dbReference type="InterPro" id="IPR045854">
    <property type="entry name" value="NO2/SO3_Rdtase_4Fe4S_sf"/>
</dbReference>
<dbReference type="GO" id="GO:0009337">
    <property type="term" value="C:sulfite reductase complex (NADPH)"/>
    <property type="evidence" value="ECO:0007669"/>
    <property type="project" value="TreeGrafter"/>
</dbReference>
<keyword evidence="5" id="KW-0411">Iron-sulfur</keyword>
<feature type="domain" description="Nitrite/sulphite reductase 4Fe-4S" evidence="6">
    <location>
        <begin position="30"/>
        <end position="168"/>
    </location>
</feature>
<protein>
    <submittedName>
        <fullName evidence="7">Sulfite reductase hemoprotein beta-component</fullName>
        <ecNumber evidence="7">1.8.1.2</ecNumber>
    </submittedName>
</protein>
<dbReference type="Gene3D" id="3.30.413.10">
    <property type="entry name" value="Sulfite Reductase Hemoprotein, domain 1"/>
    <property type="match status" value="1"/>
</dbReference>